<gene>
    <name evidence="2" type="ORF">BQ8794_180032</name>
</gene>
<dbReference type="SMART" id="SM00317">
    <property type="entry name" value="SET"/>
    <property type="match status" value="1"/>
</dbReference>
<name>A0A1R3V623_9HYPH</name>
<feature type="domain" description="SET" evidence="1">
    <location>
        <begin position="10"/>
        <end position="126"/>
    </location>
</feature>
<dbReference type="PROSITE" id="PS50280">
    <property type="entry name" value="SET"/>
    <property type="match status" value="1"/>
</dbReference>
<dbReference type="InterPro" id="IPR046341">
    <property type="entry name" value="SET_dom_sf"/>
</dbReference>
<dbReference type="InterPro" id="IPR001214">
    <property type="entry name" value="SET_dom"/>
</dbReference>
<reference evidence="3" key="1">
    <citation type="submission" date="2017-01" db="EMBL/GenBank/DDBJ databases">
        <authorList>
            <person name="Brunel B."/>
        </authorList>
    </citation>
    <scope>NUCLEOTIDE SEQUENCE [LARGE SCALE GENOMIC DNA]</scope>
</reference>
<dbReference type="InterPro" id="IPR009207">
    <property type="entry name" value="SET7_MeTrfase"/>
</dbReference>
<dbReference type="Gene3D" id="2.170.270.10">
    <property type="entry name" value="SET domain"/>
    <property type="match status" value="1"/>
</dbReference>
<sequence>MVDRVFDRSNALYVKKIPRKGRGLFANIPFKAGDLIERAPTWEFDERQANLIDLTGILEYYFVRGGRDPKGKATARYVVFGLASLVNHSLNPNAKTVWADEDSGAWASIVAIDDIKVGDEITQTYTNLSDYPKTINFVE</sequence>
<dbReference type="STRING" id="1631249.BQ8794_180032"/>
<dbReference type="SUPFAM" id="SSF82199">
    <property type="entry name" value="SET domain"/>
    <property type="match status" value="1"/>
</dbReference>
<proteinExistence type="predicted"/>
<evidence type="ECO:0000313" key="2">
    <source>
        <dbReference type="EMBL" id="SIT54688.1"/>
    </source>
</evidence>
<dbReference type="AlphaFoldDB" id="A0A1R3V623"/>
<protein>
    <recommendedName>
        <fullName evidence="1">SET domain-containing protein</fullName>
    </recommendedName>
</protein>
<dbReference type="Pfam" id="PF00856">
    <property type="entry name" value="SET"/>
    <property type="match status" value="1"/>
</dbReference>
<dbReference type="Proteomes" id="UP000188388">
    <property type="component" value="Unassembled WGS sequence"/>
</dbReference>
<accession>A0A1R3V623</accession>
<evidence type="ECO:0000313" key="3">
    <source>
        <dbReference type="Proteomes" id="UP000188388"/>
    </source>
</evidence>
<evidence type="ECO:0000259" key="1">
    <source>
        <dbReference type="PROSITE" id="PS50280"/>
    </source>
</evidence>
<dbReference type="RefSeq" id="WP_077376122.1">
    <property type="nucleotide sequence ID" value="NZ_FTPD01000010.1"/>
</dbReference>
<keyword evidence="3" id="KW-1185">Reference proteome</keyword>
<organism evidence="2 3">
    <name type="scientific">Mesorhizobium prunaredense</name>
    <dbReference type="NCBI Taxonomy" id="1631249"/>
    <lineage>
        <taxon>Bacteria</taxon>
        <taxon>Pseudomonadati</taxon>
        <taxon>Pseudomonadota</taxon>
        <taxon>Alphaproteobacteria</taxon>
        <taxon>Hyphomicrobiales</taxon>
        <taxon>Phyllobacteriaceae</taxon>
        <taxon>Mesorhizobium</taxon>
    </lineage>
</organism>
<dbReference type="GO" id="GO:0062122">
    <property type="term" value="F:histone H3K37 methyltransferase activity"/>
    <property type="evidence" value="ECO:0007669"/>
    <property type="project" value="InterPro"/>
</dbReference>
<dbReference type="PIRSF" id="PIRSF022536">
    <property type="entry name" value="A612L_SET"/>
    <property type="match status" value="1"/>
</dbReference>
<dbReference type="EMBL" id="FTPD01000010">
    <property type="protein sequence ID" value="SIT54688.1"/>
    <property type="molecule type" value="Genomic_DNA"/>
</dbReference>